<feature type="transmembrane region" description="Helical" evidence="1">
    <location>
        <begin position="68"/>
        <end position="85"/>
    </location>
</feature>
<dbReference type="AlphaFoldDB" id="A0A1M4W979"/>
<protein>
    <submittedName>
        <fullName evidence="2">Uncharacterized membrane protein YsdA, DUF1294 family</fullName>
    </submittedName>
</protein>
<gene>
    <name evidence="2" type="ORF">SAMN05444279_10837</name>
</gene>
<keyword evidence="1" id="KW-0812">Transmembrane</keyword>
<keyword evidence="1" id="KW-0472">Membrane</keyword>
<dbReference type="EMBL" id="FQVK01000008">
    <property type="protein sequence ID" value="SHE77794.1"/>
    <property type="molecule type" value="Genomic_DNA"/>
</dbReference>
<dbReference type="Proteomes" id="UP000325134">
    <property type="component" value="Unassembled WGS sequence"/>
</dbReference>
<dbReference type="OrthoDB" id="72963at2"/>
<dbReference type="RefSeq" id="WP_149775447.1">
    <property type="nucleotide sequence ID" value="NZ_FQVK01000008.1"/>
</dbReference>
<dbReference type="Pfam" id="PF06961">
    <property type="entry name" value="DUF1294"/>
    <property type="match status" value="1"/>
</dbReference>
<evidence type="ECO:0000313" key="2">
    <source>
        <dbReference type="EMBL" id="SHE77794.1"/>
    </source>
</evidence>
<accession>A0A1M4W979</accession>
<feature type="transmembrane region" description="Helical" evidence="1">
    <location>
        <begin position="6"/>
        <end position="25"/>
    </location>
</feature>
<proteinExistence type="predicted"/>
<reference evidence="2 3" key="1">
    <citation type="submission" date="2016-11" db="EMBL/GenBank/DDBJ databases">
        <authorList>
            <person name="Varghese N."/>
            <person name="Submissions S."/>
        </authorList>
    </citation>
    <scope>NUCLEOTIDE SEQUENCE [LARGE SCALE GENOMIC DNA]</scope>
    <source>
        <strain evidence="2 3">DSM 29341</strain>
    </source>
</reference>
<sequence length="90" mass="10338">MWIAIAYLWAINGLTLVVFGWDKLQARRRRRRVPERWLLRLALLGGSPGALLGSWVFNHKTRKSRIRISLYAIVLLQVAAAWLYLTHGAA</sequence>
<evidence type="ECO:0000256" key="1">
    <source>
        <dbReference type="SAM" id="Phobius"/>
    </source>
</evidence>
<name>A0A1M4W979_9RHOB</name>
<dbReference type="GO" id="GO:0003676">
    <property type="term" value="F:nucleic acid binding"/>
    <property type="evidence" value="ECO:0007669"/>
    <property type="project" value="InterPro"/>
</dbReference>
<keyword evidence="1" id="KW-1133">Transmembrane helix</keyword>
<dbReference type="InterPro" id="IPR010718">
    <property type="entry name" value="DUF1294"/>
</dbReference>
<dbReference type="PIRSF" id="PIRSF002599">
    <property type="entry name" value="Cold_shock_A"/>
    <property type="match status" value="1"/>
</dbReference>
<keyword evidence="3" id="KW-1185">Reference proteome</keyword>
<evidence type="ECO:0000313" key="3">
    <source>
        <dbReference type="Proteomes" id="UP000325134"/>
    </source>
</evidence>
<dbReference type="InterPro" id="IPR012156">
    <property type="entry name" value="Cold_shock_CspA"/>
</dbReference>
<organism evidence="2 3">
    <name type="scientific">Ruegeria intermedia</name>
    <dbReference type="NCBI Taxonomy" id="996115"/>
    <lineage>
        <taxon>Bacteria</taxon>
        <taxon>Pseudomonadati</taxon>
        <taxon>Pseudomonadota</taxon>
        <taxon>Alphaproteobacteria</taxon>
        <taxon>Rhodobacterales</taxon>
        <taxon>Roseobacteraceae</taxon>
        <taxon>Ruegeria</taxon>
    </lineage>
</organism>